<gene>
    <name evidence="5" type="ORF">CRG98_038823</name>
</gene>
<feature type="domain" description="Retroviral polymerase SH3-like" evidence="4">
    <location>
        <begin position="351"/>
        <end position="403"/>
    </location>
</feature>
<evidence type="ECO:0000313" key="5">
    <source>
        <dbReference type="EMBL" id="PKI40812.1"/>
    </source>
</evidence>
<dbReference type="InterPro" id="IPR057670">
    <property type="entry name" value="SH3_retrovirus"/>
</dbReference>
<keyword evidence="6" id="KW-1185">Reference proteome</keyword>
<dbReference type="AlphaFoldDB" id="A0A2I0IA05"/>
<keyword evidence="2" id="KW-0378">Hydrolase</keyword>
<reference evidence="5 6" key="1">
    <citation type="submission" date="2017-11" db="EMBL/GenBank/DDBJ databases">
        <title>De-novo sequencing of pomegranate (Punica granatum L.) genome.</title>
        <authorList>
            <person name="Akparov Z."/>
            <person name="Amiraslanov A."/>
            <person name="Hajiyeva S."/>
            <person name="Abbasov M."/>
            <person name="Kaur K."/>
            <person name="Hamwieh A."/>
            <person name="Solovyev V."/>
            <person name="Salamov A."/>
            <person name="Braich B."/>
            <person name="Kosarev P."/>
            <person name="Mahmoud A."/>
            <person name="Hajiyev E."/>
            <person name="Babayeva S."/>
            <person name="Izzatullayeva V."/>
            <person name="Mammadov A."/>
            <person name="Mammadov A."/>
            <person name="Sharifova S."/>
            <person name="Ojaghi J."/>
            <person name="Eynullazada K."/>
            <person name="Bayramov B."/>
            <person name="Abdulazimova A."/>
            <person name="Shahmuradov I."/>
        </authorList>
    </citation>
    <scope>NUCLEOTIDE SEQUENCE [LARGE SCALE GENOMIC DNA]</scope>
    <source>
        <strain evidence="6">cv. AG2017</strain>
        <tissue evidence="5">Leaf</tissue>
    </source>
</reference>
<dbReference type="Proteomes" id="UP000233551">
    <property type="component" value="Unassembled WGS sequence"/>
</dbReference>
<keyword evidence="1" id="KW-0479">Metal-binding</keyword>
<dbReference type="PANTHER" id="PTHR42648:SF27">
    <property type="entry name" value="RNA-DIRECTED DNA POLYMERASE"/>
    <property type="match status" value="1"/>
</dbReference>
<organism evidence="5 6">
    <name type="scientific">Punica granatum</name>
    <name type="common">Pomegranate</name>
    <dbReference type="NCBI Taxonomy" id="22663"/>
    <lineage>
        <taxon>Eukaryota</taxon>
        <taxon>Viridiplantae</taxon>
        <taxon>Streptophyta</taxon>
        <taxon>Embryophyta</taxon>
        <taxon>Tracheophyta</taxon>
        <taxon>Spermatophyta</taxon>
        <taxon>Magnoliopsida</taxon>
        <taxon>eudicotyledons</taxon>
        <taxon>Gunneridae</taxon>
        <taxon>Pentapetalae</taxon>
        <taxon>rosids</taxon>
        <taxon>malvids</taxon>
        <taxon>Myrtales</taxon>
        <taxon>Lythraceae</taxon>
        <taxon>Punica</taxon>
    </lineage>
</organism>
<dbReference type="GO" id="GO:0016787">
    <property type="term" value="F:hydrolase activity"/>
    <property type="evidence" value="ECO:0007669"/>
    <property type="project" value="UniProtKB-KW"/>
</dbReference>
<dbReference type="STRING" id="22663.A0A2I0IA05"/>
<proteinExistence type="predicted"/>
<accession>A0A2I0IA05</accession>
<dbReference type="Pfam" id="PF25597">
    <property type="entry name" value="SH3_retrovirus"/>
    <property type="match status" value="1"/>
</dbReference>
<evidence type="ECO:0000259" key="4">
    <source>
        <dbReference type="Pfam" id="PF25597"/>
    </source>
</evidence>
<sequence length="546" mass="62212">MAILSTAFHRETLVKTKLDECVDLTLAGCPHLSWKKLSGNNFLSWYRNLRIVLTQERKLYVLEQSLRAPPPDDAPKQRKMLIAKLIEGSPVGPHVLNMIGYMETLRLLGFPLGQELATNLILQSLPSNYSQFVMNYNMNDYNKLLPELLSMLRTAEQEISKGTLVEMVQGTKNRGKGKKQGKKAKGAFKCDLVALKPKAKVANDDYCFHYCNSGHWKRNCKVYLEELKKKKKGSETSTSGIHVVEINVYTASTSWVLDTECSAHICGNVQDLRNSRSLAKGEVDLRAGNRARVVALTVGTYHLYLPTGLGYALQTGVFILNNTPSKLVEKTPYEIWYGKHPNMSFLKIWGCETYVNRLSSNKLGPKSDKCYFVGYLKETPGYYFYNPIEGKVFVARTVVTHEPRRSGRIRHEPERYRFLVTQDNDVLLVDNDEPTTYAEAMDVKTVFMNGKFLEDVYMTQPEGFVDPQCTGRVCKLQRSIYGLKQTFRSWNLRFDDVVKEFGFIKNEDEPCVYKKDLGEATYVLGEEELVVRGYIDAIFQSDKDDS</sequence>
<name>A0A2I0IA05_PUNGR</name>
<feature type="domain" description="Reverse transcriptase Ty1/copia-type" evidence="3">
    <location>
        <begin position="439"/>
        <end position="544"/>
    </location>
</feature>
<dbReference type="Pfam" id="PF07727">
    <property type="entry name" value="RVT_2"/>
    <property type="match status" value="1"/>
</dbReference>
<dbReference type="InterPro" id="IPR013103">
    <property type="entry name" value="RVT_2"/>
</dbReference>
<evidence type="ECO:0000256" key="2">
    <source>
        <dbReference type="ARBA" id="ARBA00022801"/>
    </source>
</evidence>
<evidence type="ECO:0000259" key="3">
    <source>
        <dbReference type="Pfam" id="PF07727"/>
    </source>
</evidence>
<evidence type="ECO:0000313" key="6">
    <source>
        <dbReference type="Proteomes" id="UP000233551"/>
    </source>
</evidence>
<evidence type="ECO:0000256" key="1">
    <source>
        <dbReference type="ARBA" id="ARBA00022723"/>
    </source>
</evidence>
<dbReference type="PANTHER" id="PTHR42648">
    <property type="entry name" value="TRANSPOSASE, PUTATIVE-RELATED"/>
    <property type="match status" value="1"/>
</dbReference>
<dbReference type="EMBL" id="PGOL01003489">
    <property type="protein sequence ID" value="PKI40812.1"/>
    <property type="molecule type" value="Genomic_DNA"/>
</dbReference>
<dbReference type="GO" id="GO:0046872">
    <property type="term" value="F:metal ion binding"/>
    <property type="evidence" value="ECO:0007669"/>
    <property type="project" value="UniProtKB-KW"/>
</dbReference>
<protein>
    <submittedName>
        <fullName evidence="5">Uncharacterized protein</fullName>
    </submittedName>
</protein>
<comment type="caution">
    <text evidence="5">The sequence shown here is derived from an EMBL/GenBank/DDBJ whole genome shotgun (WGS) entry which is preliminary data.</text>
</comment>
<dbReference type="InterPro" id="IPR039537">
    <property type="entry name" value="Retrotran_Ty1/copia-like"/>
</dbReference>